<dbReference type="STRING" id="1296100.A0A1B9G8U7"/>
<dbReference type="GeneID" id="30206662"/>
<dbReference type="KEGG" id="kbi:30206662"/>
<dbReference type="OrthoDB" id="2563669at2759"/>
<sequence>MSNTPQAVIWISAASPLLTYSTSKTGSPGASWMQLADGSSQCQGQNDFSIELADFYFTNVAFDYSPSANYQIKTGLDGSVQANSAQSGNAGVSAEFGTHTARLECKAEGSEGFTFQGVQVQTQVMGSGSATNVTLDDASQQITYTGFQSTSATQSDISAIQSGSFYDETVSYTSLGGASAKFQCQGSAFYIFGMTGPGFGAYQVEVDAKVAGTYNATTTVETYNTLLYFTTYLDSSKAHQISITNQNDGLLFALDYVVCVGQGQDGDNSSRGQGSPTVTAASSGATAVFPSQGSSPYQTGTGDSGGAVIGGVLGTLASLFLLWVLWRYRVWKKEGGEGSFLAALCGGLRVKKEPKKEENKFHLWPMVWSRPKYDT</sequence>
<gene>
    <name evidence="2" type="ORF">I302_02263</name>
    <name evidence="3" type="ORF">I302_103562</name>
</gene>
<protein>
    <submittedName>
        <fullName evidence="2">Uncharacterized protein</fullName>
    </submittedName>
</protein>
<dbReference type="VEuPathDB" id="FungiDB:I302_02263"/>
<reference evidence="2" key="1">
    <citation type="submission" date="2013-07" db="EMBL/GenBank/DDBJ databases">
        <title>The Genome Sequence of Cryptococcus bestiolae CBS10118.</title>
        <authorList>
            <consortium name="The Broad Institute Genome Sequencing Platform"/>
            <person name="Cuomo C."/>
            <person name="Litvintseva A."/>
            <person name="Chen Y."/>
            <person name="Heitman J."/>
            <person name="Sun S."/>
            <person name="Springer D."/>
            <person name="Dromer F."/>
            <person name="Young S.K."/>
            <person name="Zeng Q."/>
            <person name="Gargeya S."/>
            <person name="Fitzgerald M."/>
            <person name="Abouelleil A."/>
            <person name="Alvarado L."/>
            <person name="Berlin A.M."/>
            <person name="Chapman S.B."/>
            <person name="Dewar J."/>
            <person name="Goldberg J."/>
            <person name="Griggs A."/>
            <person name="Gujja S."/>
            <person name="Hansen M."/>
            <person name="Howarth C."/>
            <person name="Imamovic A."/>
            <person name="Larimer J."/>
            <person name="McCowan C."/>
            <person name="Murphy C."/>
            <person name="Pearson M."/>
            <person name="Priest M."/>
            <person name="Roberts A."/>
            <person name="Saif S."/>
            <person name="Shea T."/>
            <person name="Sykes S."/>
            <person name="Wortman J."/>
            <person name="Nusbaum C."/>
            <person name="Birren B."/>
        </authorList>
    </citation>
    <scope>NUCLEOTIDE SEQUENCE [LARGE SCALE GENOMIC DNA]</scope>
    <source>
        <strain evidence="2">CBS 10118</strain>
    </source>
</reference>
<keyword evidence="1" id="KW-0472">Membrane</keyword>
<reference evidence="3" key="4">
    <citation type="submission" date="2024-02" db="EMBL/GenBank/DDBJ databases">
        <title>Comparative genomics of Cryptococcus and Kwoniella reveals pathogenesis evolution and contrasting modes of karyotype evolution via chromosome fusion or intercentromeric recombination.</title>
        <authorList>
            <person name="Coelho M.A."/>
            <person name="David-Palma M."/>
            <person name="Shea T."/>
            <person name="Bowers K."/>
            <person name="McGinley-Smith S."/>
            <person name="Mohammad A.W."/>
            <person name="Gnirke A."/>
            <person name="Yurkov A.M."/>
            <person name="Nowrousian M."/>
            <person name="Sun S."/>
            <person name="Cuomo C.A."/>
            <person name="Heitman J."/>
        </authorList>
    </citation>
    <scope>NUCLEOTIDE SEQUENCE</scope>
    <source>
        <strain evidence="3">CBS 10118</strain>
    </source>
</reference>
<dbReference type="EMBL" id="CP144542">
    <property type="protein sequence ID" value="WVW81567.1"/>
    <property type="molecule type" value="Genomic_DNA"/>
</dbReference>
<dbReference type="Gene3D" id="2.60.120.260">
    <property type="entry name" value="Galactose-binding domain-like"/>
    <property type="match status" value="1"/>
</dbReference>
<dbReference type="EMBL" id="KI894019">
    <property type="protein sequence ID" value="OCF27421.1"/>
    <property type="molecule type" value="Genomic_DNA"/>
</dbReference>
<evidence type="ECO:0000256" key="1">
    <source>
        <dbReference type="SAM" id="Phobius"/>
    </source>
</evidence>
<reference evidence="2" key="3">
    <citation type="submission" date="2014-01" db="EMBL/GenBank/DDBJ databases">
        <title>Evolution of pathogenesis and genome organization in the Tremellales.</title>
        <authorList>
            <person name="Cuomo C."/>
            <person name="Litvintseva A."/>
            <person name="Heitman J."/>
            <person name="Chen Y."/>
            <person name="Sun S."/>
            <person name="Springer D."/>
            <person name="Dromer F."/>
            <person name="Young S."/>
            <person name="Zeng Q."/>
            <person name="Chapman S."/>
            <person name="Gujja S."/>
            <person name="Saif S."/>
            <person name="Birren B."/>
        </authorList>
    </citation>
    <scope>NUCLEOTIDE SEQUENCE</scope>
    <source>
        <strain evidence="2">CBS 10118</strain>
    </source>
</reference>
<keyword evidence="1" id="KW-0812">Transmembrane</keyword>
<evidence type="ECO:0000313" key="2">
    <source>
        <dbReference type="EMBL" id="OCF27421.1"/>
    </source>
</evidence>
<keyword evidence="4" id="KW-1185">Reference proteome</keyword>
<accession>A0A1B9G8U7</accession>
<organism evidence="2">
    <name type="scientific">Kwoniella bestiolae CBS 10118</name>
    <dbReference type="NCBI Taxonomy" id="1296100"/>
    <lineage>
        <taxon>Eukaryota</taxon>
        <taxon>Fungi</taxon>
        <taxon>Dikarya</taxon>
        <taxon>Basidiomycota</taxon>
        <taxon>Agaricomycotina</taxon>
        <taxon>Tremellomycetes</taxon>
        <taxon>Tremellales</taxon>
        <taxon>Cryptococcaceae</taxon>
        <taxon>Kwoniella</taxon>
    </lineage>
</organism>
<evidence type="ECO:0000313" key="4">
    <source>
        <dbReference type="Proteomes" id="UP000092730"/>
    </source>
</evidence>
<keyword evidence="1" id="KW-1133">Transmembrane helix</keyword>
<evidence type="ECO:0000313" key="3">
    <source>
        <dbReference type="EMBL" id="WVW81567.1"/>
    </source>
</evidence>
<feature type="transmembrane region" description="Helical" evidence="1">
    <location>
        <begin position="305"/>
        <end position="326"/>
    </location>
</feature>
<name>A0A1B9G8U7_9TREE</name>
<reference evidence="3" key="2">
    <citation type="submission" date="2013-07" db="EMBL/GenBank/DDBJ databases">
        <authorList>
            <consortium name="The Broad Institute Genome Sequencing Platform"/>
            <person name="Cuomo C."/>
            <person name="Litvintseva A."/>
            <person name="Chen Y."/>
            <person name="Heitman J."/>
            <person name="Sun S."/>
            <person name="Springer D."/>
            <person name="Dromer F."/>
            <person name="Young S.K."/>
            <person name="Zeng Q."/>
            <person name="Gargeya S."/>
            <person name="Fitzgerald M."/>
            <person name="Abouelleil A."/>
            <person name="Alvarado L."/>
            <person name="Berlin A.M."/>
            <person name="Chapman S.B."/>
            <person name="Dewar J."/>
            <person name="Goldberg J."/>
            <person name="Griggs A."/>
            <person name="Gujja S."/>
            <person name="Hansen M."/>
            <person name="Howarth C."/>
            <person name="Imamovic A."/>
            <person name="Larimer J."/>
            <person name="McCowan C."/>
            <person name="Murphy C."/>
            <person name="Pearson M."/>
            <person name="Priest M."/>
            <person name="Roberts A."/>
            <person name="Saif S."/>
            <person name="Shea T."/>
            <person name="Sykes S."/>
            <person name="Wortman J."/>
            <person name="Nusbaum C."/>
            <person name="Birren B."/>
        </authorList>
    </citation>
    <scope>NUCLEOTIDE SEQUENCE</scope>
    <source>
        <strain evidence="3">CBS 10118</strain>
    </source>
</reference>
<dbReference type="Proteomes" id="UP000092730">
    <property type="component" value="Chromosome 2"/>
</dbReference>
<dbReference type="RefSeq" id="XP_019048491.1">
    <property type="nucleotide sequence ID" value="XM_019188929.1"/>
</dbReference>
<dbReference type="AlphaFoldDB" id="A0A1B9G8U7"/>
<proteinExistence type="predicted"/>